<dbReference type="OrthoDB" id="2081253at2"/>
<name>A0A1G7SEK4_RHOCA</name>
<reference evidence="1 2" key="1">
    <citation type="submission" date="2016-10" db="EMBL/GenBank/DDBJ databases">
        <authorList>
            <person name="de Groot N.N."/>
        </authorList>
    </citation>
    <scope>NUCLEOTIDE SEQUENCE [LARGE SCALE GENOMIC DNA]</scope>
    <source>
        <strain evidence="2">DSM 938 / 37b4</strain>
    </source>
</reference>
<gene>
    <name evidence="1" type="ORF">SAMN04244550_03598</name>
</gene>
<accession>A0A1G7SEK4</accession>
<dbReference type="RefSeq" id="WP_074556175.1">
    <property type="nucleotide sequence ID" value="NZ_FNAY01000040.1"/>
</dbReference>
<protein>
    <submittedName>
        <fullName evidence="1">Phage virion morphogenesis (Putative tail completion) protein</fullName>
    </submittedName>
</protein>
<organism evidence="1 2">
    <name type="scientific">Rhodobacter capsulatus</name>
    <name type="common">Rhodopseudomonas capsulata</name>
    <dbReference type="NCBI Taxonomy" id="1061"/>
    <lineage>
        <taxon>Bacteria</taxon>
        <taxon>Pseudomonadati</taxon>
        <taxon>Pseudomonadota</taxon>
        <taxon>Alphaproteobacteria</taxon>
        <taxon>Rhodobacterales</taxon>
        <taxon>Rhodobacter group</taxon>
        <taxon>Rhodobacter</taxon>
    </lineage>
</organism>
<dbReference type="EMBL" id="FNAY01000040">
    <property type="protein sequence ID" value="SDG21391.1"/>
    <property type="molecule type" value="Genomic_DNA"/>
</dbReference>
<dbReference type="AlphaFoldDB" id="A0A1G7SEK4"/>
<evidence type="ECO:0000313" key="2">
    <source>
        <dbReference type="Proteomes" id="UP000183812"/>
    </source>
</evidence>
<dbReference type="NCBIfam" id="TIGR01635">
    <property type="entry name" value="tail_comp_S"/>
    <property type="match status" value="1"/>
</dbReference>
<dbReference type="Pfam" id="PF05069">
    <property type="entry name" value="Phage_tail_S"/>
    <property type="match status" value="1"/>
</dbReference>
<sequence>MVGTAVEIIEQGLAEALARIERLSALDRHELMDTIGRLAQLQTRQRIEVEKTAPDGTPWAKTWRGSSILFNTGTLADSIDYLSNQHEVRVGSALVYARIHQFGGTIKPKNKKALSFAVPGGLRKAMPGGSEKVFLKSVTIPARPYLGLSADNIAEAEEVIAEFIEGLLQ</sequence>
<proteinExistence type="predicted"/>
<evidence type="ECO:0000313" key="1">
    <source>
        <dbReference type="EMBL" id="SDG21391.1"/>
    </source>
</evidence>
<dbReference type="InterPro" id="IPR006522">
    <property type="entry name" value="Phage_virion_morphogenesis"/>
</dbReference>
<dbReference type="Proteomes" id="UP000183812">
    <property type="component" value="Unassembled WGS sequence"/>
</dbReference>